<feature type="transmembrane region" description="Helical" evidence="6">
    <location>
        <begin position="323"/>
        <end position="344"/>
    </location>
</feature>
<feature type="transmembrane region" description="Helical" evidence="6">
    <location>
        <begin position="479"/>
        <end position="501"/>
    </location>
</feature>
<evidence type="ECO:0000256" key="6">
    <source>
        <dbReference type="SAM" id="Phobius"/>
    </source>
</evidence>
<dbReference type="AlphaFoldDB" id="A0A2J5HX93"/>
<name>A0A2J5HX93_9EURO</name>
<evidence type="ECO:0000256" key="2">
    <source>
        <dbReference type="ARBA" id="ARBA00022448"/>
    </source>
</evidence>
<protein>
    <submittedName>
        <fullName evidence="8">MFS general substrate transporter</fullName>
    </submittedName>
</protein>
<dbReference type="Proteomes" id="UP000235023">
    <property type="component" value="Unassembled WGS sequence"/>
</dbReference>
<dbReference type="GO" id="GO:0022857">
    <property type="term" value="F:transmembrane transporter activity"/>
    <property type="evidence" value="ECO:0007669"/>
    <property type="project" value="InterPro"/>
</dbReference>
<keyword evidence="3 6" id="KW-0812">Transmembrane</keyword>
<dbReference type="PROSITE" id="PS50850">
    <property type="entry name" value="MFS"/>
    <property type="match status" value="1"/>
</dbReference>
<dbReference type="GO" id="GO:0016020">
    <property type="term" value="C:membrane"/>
    <property type="evidence" value="ECO:0007669"/>
    <property type="project" value="UniProtKB-SubCell"/>
</dbReference>
<dbReference type="Gene3D" id="1.20.1250.20">
    <property type="entry name" value="MFS general substrate transporter like domains"/>
    <property type="match status" value="2"/>
</dbReference>
<feature type="transmembrane region" description="Helical" evidence="6">
    <location>
        <begin position="174"/>
        <end position="197"/>
    </location>
</feature>
<feature type="transmembrane region" description="Helical" evidence="6">
    <location>
        <begin position="121"/>
        <end position="142"/>
    </location>
</feature>
<dbReference type="PANTHER" id="PTHR43791:SF18">
    <property type="entry name" value="NICOTINIC ACID TRANSPORTER TNA1, PUTATIVE (AFU_ORTHOLOGUE AFUA_3G03820)-RELATED"/>
    <property type="match status" value="1"/>
</dbReference>
<dbReference type="FunFam" id="1.20.1250.20:FF:000034">
    <property type="entry name" value="MFS general substrate transporter"/>
    <property type="match status" value="1"/>
</dbReference>
<keyword evidence="9" id="KW-1185">Reference proteome</keyword>
<evidence type="ECO:0000256" key="1">
    <source>
        <dbReference type="ARBA" id="ARBA00004141"/>
    </source>
</evidence>
<evidence type="ECO:0000256" key="3">
    <source>
        <dbReference type="ARBA" id="ARBA00022692"/>
    </source>
</evidence>
<feature type="transmembrane region" description="Helical" evidence="6">
    <location>
        <begin position="209"/>
        <end position="230"/>
    </location>
</feature>
<dbReference type="PANTHER" id="PTHR43791">
    <property type="entry name" value="PERMEASE-RELATED"/>
    <property type="match status" value="1"/>
</dbReference>
<dbReference type="SUPFAM" id="SSF103473">
    <property type="entry name" value="MFS general substrate transporter"/>
    <property type="match status" value="1"/>
</dbReference>
<evidence type="ECO:0000256" key="4">
    <source>
        <dbReference type="ARBA" id="ARBA00022989"/>
    </source>
</evidence>
<accession>A0A2J5HX93</accession>
<keyword evidence="5 6" id="KW-0472">Membrane</keyword>
<reference evidence="9" key="1">
    <citation type="submission" date="2017-12" db="EMBL/GenBank/DDBJ databases">
        <authorList>
            <consortium name="DOE Joint Genome Institute"/>
            <person name="Mondo S.J."/>
            <person name="Kjaerbolling I."/>
            <person name="Vesth T.C."/>
            <person name="Frisvad J.C."/>
            <person name="Nybo J.L."/>
            <person name="Theobald S."/>
            <person name="Kuo A."/>
            <person name="Bowyer P."/>
            <person name="Matsuda Y."/>
            <person name="Lyhne E.K."/>
            <person name="Kogle M.E."/>
            <person name="Clum A."/>
            <person name="Lipzen A."/>
            <person name="Salamov A."/>
            <person name="Ngan C.Y."/>
            <person name="Daum C."/>
            <person name="Chiniquy J."/>
            <person name="Barry K."/>
            <person name="LaButti K."/>
            <person name="Haridas S."/>
            <person name="Simmons B.A."/>
            <person name="Magnuson J.K."/>
            <person name="Mortensen U.H."/>
            <person name="Larsen T.O."/>
            <person name="Grigoriev I.V."/>
            <person name="Baker S.E."/>
            <person name="Andersen M.R."/>
            <person name="Nordberg H.P."/>
            <person name="Cantor M.N."/>
            <person name="Hua S.X."/>
        </authorList>
    </citation>
    <scope>NUCLEOTIDE SEQUENCE [LARGE SCALE GENOMIC DNA]</scope>
    <source>
        <strain evidence="9">IBT 19404</strain>
    </source>
</reference>
<feature type="transmembrane region" description="Helical" evidence="6">
    <location>
        <begin position="356"/>
        <end position="377"/>
    </location>
</feature>
<organism evidence="8 9">
    <name type="scientific">Aspergillus taichungensis</name>
    <dbReference type="NCBI Taxonomy" id="482145"/>
    <lineage>
        <taxon>Eukaryota</taxon>
        <taxon>Fungi</taxon>
        <taxon>Dikarya</taxon>
        <taxon>Ascomycota</taxon>
        <taxon>Pezizomycotina</taxon>
        <taxon>Eurotiomycetes</taxon>
        <taxon>Eurotiomycetidae</taxon>
        <taxon>Eurotiales</taxon>
        <taxon>Aspergillaceae</taxon>
        <taxon>Aspergillus</taxon>
        <taxon>Aspergillus subgen. Circumdati</taxon>
    </lineage>
</organism>
<feature type="transmembrane region" description="Helical" evidence="6">
    <location>
        <begin position="242"/>
        <end position="264"/>
    </location>
</feature>
<evidence type="ECO:0000259" key="7">
    <source>
        <dbReference type="PROSITE" id="PS50850"/>
    </source>
</evidence>
<feature type="transmembrane region" description="Helical" evidence="6">
    <location>
        <begin position="149"/>
        <end position="168"/>
    </location>
</feature>
<dbReference type="Pfam" id="PF07690">
    <property type="entry name" value="MFS_1"/>
    <property type="match status" value="1"/>
</dbReference>
<feature type="transmembrane region" description="Helical" evidence="6">
    <location>
        <begin position="81"/>
        <end position="101"/>
    </location>
</feature>
<dbReference type="InterPro" id="IPR036259">
    <property type="entry name" value="MFS_trans_sf"/>
</dbReference>
<proteinExistence type="predicted"/>
<feature type="transmembrane region" description="Helical" evidence="6">
    <location>
        <begin position="389"/>
        <end position="408"/>
    </location>
</feature>
<feature type="domain" description="Major facilitator superfamily (MFS) profile" evidence="7">
    <location>
        <begin position="83"/>
        <end position="510"/>
    </location>
</feature>
<evidence type="ECO:0000313" key="8">
    <source>
        <dbReference type="EMBL" id="PLN82068.1"/>
    </source>
</evidence>
<feature type="transmembrane region" description="Helical" evidence="6">
    <location>
        <begin position="449"/>
        <end position="467"/>
    </location>
</feature>
<evidence type="ECO:0000256" key="5">
    <source>
        <dbReference type="ARBA" id="ARBA00023136"/>
    </source>
</evidence>
<comment type="subcellular location">
    <subcellularLocation>
        <location evidence="1">Membrane</location>
        <topology evidence="1">Multi-pass membrane protein</topology>
    </subcellularLocation>
</comment>
<feature type="transmembrane region" description="Helical" evidence="6">
    <location>
        <begin position="414"/>
        <end position="437"/>
    </location>
</feature>
<keyword evidence="2" id="KW-0813">Transport</keyword>
<dbReference type="InterPro" id="IPR020846">
    <property type="entry name" value="MFS_dom"/>
</dbReference>
<evidence type="ECO:0000313" key="9">
    <source>
        <dbReference type="Proteomes" id="UP000235023"/>
    </source>
</evidence>
<dbReference type="EMBL" id="KZ559530">
    <property type="protein sequence ID" value="PLN82068.1"/>
    <property type="molecule type" value="Genomic_DNA"/>
</dbReference>
<keyword evidence="4 6" id="KW-1133">Transmembrane helix</keyword>
<gene>
    <name evidence="8" type="ORF">BDW42DRAFT_167533</name>
</gene>
<dbReference type="OrthoDB" id="2962993at2759"/>
<dbReference type="InterPro" id="IPR011701">
    <property type="entry name" value="MFS"/>
</dbReference>
<dbReference type="FunFam" id="1.20.1250.20:FF:000068">
    <property type="entry name" value="MFS general substrate transporter"/>
    <property type="match status" value="1"/>
</dbReference>
<sequence>MIYKITLPTLDFWHSLPLPRILFLFFHQYLQAGIMYSSKEKDSEMLAHVVPSKTESPAPNADPALQITPQMEEKILRKMDLRLIPMLAVLYLLAFLDRGNIGNAKIEGMLDDLHMTGQQYSWSLTVFFFTYSAFEIPSNLLLKKLRPSRWLPIIMVAWGTVMTLMGVVESYAGLVTARVFLGVAEAGLYPGVSYYISEWYPRHKAQYRQALFFSAASVAGAFSGILAYAIAKMDGVGGYEGWRWIFILEGLLTVVVAFLGPFAIHDSPETATFLTDAERDWVLRSVRGQTTAAGPESGRATIDSEERKFRFQYVRDALTDWQIYVGILMFWGITCPLYGISYFLPSIIKDLGYTSSTAQLLTVPIYIVAAVIAVAAAWLSDRRRERSPFVFFFMALIAIGFVIVLASTNRGVPGVVYFGVFVAVAGIYAAFPGNVAWISVNLAGDYKRAAGMALHIGVGNLSGAMSSNFYRQQDAPGYILGHALELGFCVMGMVAVVALRLSYQRINRQRDALDVSMDPVEAEKLGDRSPEFRYML</sequence>